<proteinExistence type="predicted"/>
<protein>
    <submittedName>
        <fullName evidence="1">Uncharacterized protein</fullName>
    </submittedName>
</protein>
<keyword evidence="2" id="KW-1185">Reference proteome</keyword>
<name>A0A3P8G356_9TREM</name>
<gene>
    <name evidence="1" type="ORF">SMTD_LOCUS20634</name>
</gene>
<reference evidence="1 2" key="1">
    <citation type="submission" date="2018-11" db="EMBL/GenBank/DDBJ databases">
        <authorList>
            <consortium name="Pathogen Informatics"/>
        </authorList>
    </citation>
    <scope>NUCLEOTIDE SEQUENCE [LARGE SCALE GENOMIC DNA]</scope>
    <source>
        <strain>Denwood</strain>
        <strain evidence="2">Zambia</strain>
    </source>
</reference>
<evidence type="ECO:0000313" key="2">
    <source>
        <dbReference type="Proteomes" id="UP000269396"/>
    </source>
</evidence>
<sequence length="58" mass="6641">MLSVDTVAKMLDKSHLRLTRSHEYQVKINGNFYLTACLIRCPETLSPFCVYSLVHILA</sequence>
<dbReference type="EMBL" id="UZAL01044969">
    <property type="protein sequence ID" value="VDP82992.1"/>
    <property type="molecule type" value="Genomic_DNA"/>
</dbReference>
<evidence type="ECO:0000313" key="1">
    <source>
        <dbReference type="EMBL" id="VDP82992.1"/>
    </source>
</evidence>
<organism evidence="1 2">
    <name type="scientific">Schistosoma mattheei</name>
    <dbReference type="NCBI Taxonomy" id="31246"/>
    <lineage>
        <taxon>Eukaryota</taxon>
        <taxon>Metazoa</taxon>
        <taxon>Spiralia</taxon>
        <taxon>Lophotrochozoa</taxon>
        <taxon>Platyhelminthes</taxon>
        <taxon>Trematoda</taxon>
        <taxon>Digenea</taxon>
        <taxon>Strigeidida</taxon>
        <taxon>Schistosomatoidea</taxon>
        <taxon>Schistosomatidae</taxon>
        <taxon>Schistosoma</taxon>
    </lineage>
</organism>
<dbReference type="Proteomes" id="UP000269396">
    <property type="component" value="Unassembled WGS sequence"/>
</dbReference>
<accession>A0A3P8G356</accession>
<dbReference type="AlphaFoldDB" id="A0A3P8G356"/>